<organism evidence="6 7">
    <name type="scientific">Blepharisma stoltei</name>
    <dbReference type="NCBI Taxonomy" id="1481888"/>
    <lineage>
        <taxon>Eukaryota</taxon>
        <taxon>Sar</taxon>
        <taxon>Alveolata</taxon>
        <taxon>Ciliophora</taxon>
        <taxon>Postciliodesmatophora</taxon>
        <taxon>Heterotrichea</taxon>
        <taxon>Heterotrichida</taxon>
        <taxon>Blepharismidae</taxon>
        <taxon>Blepharisma</taxon>
    </lineage>
</organism>
<keyword evidence="2" id="KW-0238">DNA-binding</keyword>
<feature type="domain" description="HTH myb-type" evidence="5">
    <location>
        <begin position="1"/>
        <end position="67"/>
    </location>
</feature>
<dbReference type="InterPro" id="IPR050560">
    <property type="entry name" value="MYB_TF"/>
</dbReference>
<dbReference type="GO" id="GO:0005634">
    <property type="term" value="C:nucleus"/>
    <property type="evidence" value="ECO:0007669"/>
    <property type="project" value="TreeGrafter"/>
</dbReference>
<keyword evidence="1" id="KW-0677">Repeat</keyword>
<protein>
    <submittedName>
        <fullName evidence="6">Uncharacterized protein</fullName>
    </submittedName>
</protein>
<feature type="compositionally biased region" description="Basic and acidic residues" evidence="3">
    <location>
        <begin position="161"/>
        <end position="181"/>
    </location>
</feature>
<gene>
    <name evidence="6" type="ORF">BSTOLATCC_MIC34179</name>
</gene>
<comment type="caution">
    <text evidence="6">The sequence shown here is derived from an EMBL/GenBank/DDBJ whole genome shotgun (WGS) entry which is preliminary data.</text>
</comment>
<evidence type="ECO:0000313" key="6">
    <source>
        <dbReference type="EMBL" id="CAG9323530.1"/>
    </source>
</evidence>
<dbReference type="PANTHER" id="PTHR45614:SF25">
    <property type="entry name" value="MYB PROTEIN"/>
    <property type="match status" value="1"/>
</dbReference>
<evidence type="ECO:0000256" key="3">
    <source>
        <dbReference type="SAM" id="MobiDB-lite"/>
    </source>
</evidence>
<dbReference type="GO" id="GO:0000978">
    <property type="term" value="F:RNA polymerase II cis-regulatory region sequence-specific DNA binding"/>
    <property type="evidence" value="ECO:0007669"/>
    <property type="project" value="TreeGrafter"/>
</dbReference>
<dbReference type="PANTHER" id="PTHR45614">
    <property type="entry name" value="MYB PROTEIN-RELATED"/>
    <property type="match status" value="1"/>
</dbReference>
<dbReference type="EMBL" id="CAJZBQ010000034">
    <property type="protein sequence ID" value="CAG9323530.1"/>
    <property type="molecule type" value="Genomic_DNA"/>
</dbReference>
<name>A0AAU9J8F3_9CILI</name>
<dbReference type="FunFam" id="1.10.10.60:FF:000010">
    <property type="entry name" value="Transcriptional activator Myb isoform A"/>
    <property type="match status" value="1"/>
</dbReference>
<dbReference type="Proteomes" id="UP001162131">
    <property type="component" value="Unassembled WGS sequence"/>
</dbReference>
<dbReference type="SMART" id="SM00717">
    <property type="entry name" value="SANT"/>
    <property type="match status" value="2"/>
</dbReference>
<dbReference type="InterPro" id="IPR001005">
    <property type="entry name" value="SANT/Myb"/>
</dbReference>
<dbReference type="InterPro" id="IPR017930">
    <property type="entry name" value="Myb_dom"/>
</dbReference>
<reference evidence="6" key="1">
    <citation type="submission" date="2021-09" db="EMBL/GenBank/DDBJ databases">
        <authorList>
            <consortium name="AG Swart"/>
            <person name="Singh M."/>
            <person name="Singh A."/>
            <person name="Seah K."/>
            <person name="Emmerich C."/>
        </authorList>
    </citation>
    <scope>NUCLEOTIDE SEQUENCE</scope>
    <source>
        <strain evidence="6">ATCC30299</strain>
    </source>
</reference>
<feature type="domain" description="Myb-like" evidence="4">
    <location>
        <begin position="64"/>
        <end position="114"/>
    </location>
</feature>
<accession>A0AAU9J8F3</accession>
<feature type="region of interest" description="Disordered" evidence="3">
    <location>
        <begin position="161"/>
        <end position="183"/>
    </location>
</feature>
<dbReference type="AlphaFoldDB" id="A0AAU9J8F3"/>
<dbReference type="CDD" id="cd00167">
    <property type="entry name" value="SANT"/>
    <property type="match status" value="2"/>
</dbReference>
<dbReference type="PROSITE" id="PS51294">
    <property type="entry name" value="HTH_MYB"/>
    <property type="match status" value="2"/>
</dbReference>
<evidence type="ECO:0000256" key="2">
    <source>
        <dbReference type="ARBA" id="ARBA00023125"/>
    </source>
</evidence>
<proteinExistence type="predicted"/>
<dbReference type="PROSITE" id="PS50090">
    <property type="entry name" value="MYB_LIKE"/>
    <property type="match status" value="2"/>
</dbReference>
<evidence type="ECO:0000259" key="5">
    <source>
        <dbReference type="PROSITE" id="PS51294"/>
    </source>
</evidence>
<dbReference type="Gene3D" id="1.10.10.60">
    <property type="entry name" value="Homeodomain-like"/>
    <property type="match status" value="2"/>
</dbReference>
<evidence type="ECO:0000256" key="1">
    <source>
        <dbReference type="ARBA" id="ARBA00022737"/>
    </source>
</evidence>
<feature type="domain" description="HTH myb-type" evidence="5">
    <location>
        <begin position="68"/>
        <end position="118"/>
    </location>
</feature>
<dbReference type="InterPro" id="IPR009057">
    <property type="entry name" value="Homeodomain-like_sf"/>
</dbReference>
<keyword evidence="7" id="KW-1185">Reference proteome</keyword>
<sequence>MSPSRRRAWSQDEDDIIRELVLEYGTKRWSFIAQLLSERVPSKDRHSKSRTGKQCRERWHNHLNPEINKNSWTKEEENIIFKYQRILGNKWSEIASYLPGRSDNSIKNHFYSTLRKKLRNFNRFSMDDERFNGSIKEVLQNHELMGELLNYSTSEWRLKSETPNERWSSDEEKSDPNETKHSSNNVCKIETEIDDASNILCSLYDAREDSATSCPSSTRSSDLEEIEDLVTPTMFIRALCSSARHFDFSEKASQNECPFENSCGGNTKGFQLANTLHTIEA</sequence>
<dbReference type="GO" id="GO:0000981">
    <property type="term" value="F:DNA-binding transcription factor activity, RNA polymerase II-specific"/>
    <property type="evidence" value="ECO:0007669"/>
    <property type="project" value="TreeGrafter"/>
</dbReference>
<dbReference type="SUPFAM" id="SSF46689">
    <property type="entry name" value="Homeodomain-like"/>
    <property type="match status" value="1"/>
</dbReference>
<dbReference type="Pfam" id="PF13921">
    <property type="entry name" value="Myb_DNA-bind_6"/>
    <property type="match status" value="1"/>
</dbReference>
<feature type="domain" description="Myb-like" evidence="4">
    <location>
        <begin position="1"/>
        <end position="63"/>
    </location>
</feature>
<evidence type="ECO:0000259" key="4">
    <source>
        <dbReference type="PROSITE" id="PS50090"/>
    </source>
</evidence>
<evidence type="ECO:0000313" key="7">
    <source>
        <dbReference type="Proteomes" id="UP001162131"/>
    </source>
</evidence>